<keyword evidence="4" id="KW-1185">Reference proteome</keyword>
<feature type="compositionally biased region" description="Gly residues" evidence="1">
    <location>
        <begin position="352"/>
        <end position="370"/>
    </location>
</feature>
<evidence type="ECO:0000313" key="3">
    <source>
        <dbReference type="EMBL" id="KAF5381470.1"/>
    </source>
</evidence>
<proteinExistence type="predicted"/>
<evidence type="ECO:0000256" key="2">
    <source>
        <dbReference type="SAM" id="SignalP"/>
    </source>
</evidence>
<gene>
    <name evidence="3" type="ORF">D9757_008180</name>
</gene>
<evidence type="ECO:0000256" key="1">
    <source>
        <dbReference type="SAM" id="MobiDB-lite"/>
    </source>
</evidence>
<feature type="compositionally biased region" description="Acidic residues" evidence="1">
    <location>
        <begin position="652"/>
        <end position="662"/>
    </location>
</feature>
<dbReference type="AlphaFoldDB" id="A0A8H5M511"/>
<sequence>MTTTRTLNLPFDILLLILEYLPLPAAAVCCSRQSYHRNREGQPKESNALFCCSLANREFSRAATQVLYRCVKVDFGTTRKWRRNEGVSVAPTAWTGELAYGHHIRGNGEGDLDIKEGSSVMVPRVENESDYGLPPKPHAFLSILSYTDTETERRDIDSERPTASIASESYACPSFVYPYAYIHHLHVSGPLSLLPPGPETNRFPVALGDVVELLTMTNKTRRTTREREREKASGRLKSLVFTPKECHPETAVRTLQVLASYAEEEERRSVAGVLGVDGAVVAEEGVADIESTATLAPENERPTLEDFEAFNAEPCLEELHLNQFAFDDEEKVRLLVQIGGRGWYERGRERGASGGLGTRAGAGGTGTSEGTGRAGFGFRLRKLTIESPTRILLQNLVGDVSAPAPAPTPSVPVSGMEDDMEEQEDNALKPSTNDSGVDAGWLCRLQYDLKELHLVNNCGSITPGVLRSFLPYLYNVTHLTIGLSYSLADKDVFTALVQLPNLKRIGLRWYLQLNSPAGEVFREEWPLEGLEWMEVSYSERSIVSMWRSGREKRRYRGHRHRYRYGLFWERRQAEAEVDEVECPLCEWVEKVTAVSPELKEVVFVDEDAEEEDDDDDNDEDVRNRMPESGGIVVVNDSDGNGDDQEEQVRMDSEEDEDEDEDGRLERVIWMMRQVGAMGVGFEFGFGESSLGNIVEGDQEEEEEGPRVETDYPLNLGKA</sequence>
<reference evidence="3 4" key="1">
    <citation type="journal article" date="2020" name="ISME J.">
        <title>Uncovering the hidden diversity of litter-decomposition mechanisms in mushroom-forming fungi.</title>
        <authorList>
            <person name="Floudas D."/>
            <person name="Bentzer J."/>
            <person name="Ahren D."/>
            <person name="Johansson T."/>
            <person name="Persson P."/>
            <person name="Tunlid A."/>
        </authorList>
    </citation>
    <scope>NUCLEOTIDE SEQUENCE [LARGE SCALE GENOMIC DNA]</scope>
    <source>
        <strain evidence="3 4">CBS 406.79</strain>
    </source>
</reference>
<feature type="region of interest" description="Disordered" evidence="1">
    <location>
        <begin position="695"/>
        <end position="718"/>
    </location>
</feature>
<feature type="region of interest" description="Disordered" evidence="1">
    <location>
        <begin position="601"/>
        <end position="662"/>
    </location>
</feature>
<feature type="compositionally biased region" description="Acidic residues" evidence="1">
    <location>
        <begin position="603"/>
        <end position="619"/>
    </location>
</feature>
<feature type="region of interest" description="Disordered" evidence="1">
    <location>
        <begin position="348"/>
        <end position="370"/>
    </location>
</feature>
<name>A0A8H5M511_9AGAR</name>
<evidence type="ECO:0000313" key="4">
    <source>
        <dbReference type="Proteomes" id="UP000518752"/>
    </source>
</evidence>
<protein>
    <recommendedName>
        <fullName evidence="5">F-box domain-containing protein</fullName>
    </recommendedName>
</protein>
<feature type="compositionally biased region" description="Low complexity" evidence="1">
    <location>
        <begin position="628"/>
        <end position="638"/>
    </location>
</feature>
<accession>A0A8H5M511</accession>
<dbReference type="Proteomes" id="UP000518752">
    <property type="component" value="Unassembled WGS sequence"/>
</dbReference>
<feature type="chain" id="PRO_5034316474" description="F-box domain-containing protein" evidence="2">
    <location>
        <begin position="28"/>
        <end position="718"/>
    </location>
</feature>
<keyword evidence="2" id="KW-0732">Signal</keyword>
<dbReference type="OrthoDB" id="3264508at2759"/>
<organism evidence="3 4">
    <name type="scientific">Collybiopsis confluens</name>
    <dbReference type="NCBI Taxonomy" id="2823264"/>
    <lineage>
        <taxon>Eukaryota</taxon>
        <taxon>Fungi</taxon>
        <taxon>Dikarya</taxon>
        <taxon>Basidiomycota</taxon>
        <taxon>Agaricomycotina</taxon>
        <taxon>Agaricomycetes</taxon>
        <taxon>Agaricomycetidae</taxon>
        <taxon>Agaricales</taxon>
        <taxon>Marasmiineae</taxon>
        <taxon>Omphalotaceae</taxon>
        <taxon>Collybiopsis</taxon>
    </lineage>
</organism>
<feature type="region of interest" description="Disordered" evidence="1">
    <location>
        <begin position="403"/>
        <end position="431"/>
    </location>
</feature>
<feature type="compositionally biased region" description="Acidic residues" evidence="1">
    <location>
        <begin position="416"/>
        <end position="425"/>
    </location>
</feature>
<dbReference type="EMBL" id="JAACJN010000057">
    <property type="protein sequence ID" value="KAF5381470.1"/>
    <property type="molecule type" value="Genomic_DNA"/>
</dbReference>
<feature type="signal peptide" evidence="2">
    <location>
        <begin position="1"/>
        <end position="27"/>
    </location>
</feature>
<comment type="caution">
    <text evidence="3">The sequence shown here is derived from an EMBL/GenBank/DDBJ whole genome shotgun (WGS) entry which is preliminary data.</text>
</comment>
<evidence type="ECO:0008006" key="5">
    <source>
        <dbReference type="Google" id="ProtNLM"/>
    </source>
</evidence>